<dbReference type="Proteomes" id="UP001185254">
    <property type="component" value="Unassembled WGS sequence"/>
</dbReference>
<sequence length="158" mass="18156">MDMPESAKSKSQSADRADTSDANNASDELRVTAVQEQLQVDVDRIETGSVRVRKVIQEETKPVSVTLREEHVEVRRVPVNRPVDERYAPRQEGDTLIIPVFEYVPVVKMQLMLKEEVHVMTVESQHEAVREFILKSEEIVIERREGTDGEWKPETDTE</sequence>
<dbReference type="InterPro" id="IPR052967">
    <property type="entry name" value="Stress_Response_Assoc"/>
</dbReference>
<comment type="caution">
    <text evidence="3">The sequence shown here is derived from an EMBL/GenBank/DDBJ whole genome shotgun (WGS) entry which is preliminary data.</text>
</comment>
<evidence type="ECO:0000313" key="3">
    <source>
        <dbReference type="EMBL" id="MDR6375600.1"/>
    </source>
</evidence>
<feature type="domain" description="DUF2382" evidence="2">
    <location>
        <begin position="33"/>
        <end position="140"/>
    </location>
</feature>
<name>A0ABU1KXA3_9BURK</name>
<reference evidence="3 4" key="1">
    <citation type="submission" date="2023-07" db="EMBL/GenBank/DDBJ databases">
        <title>Sorghum-associated microbial communities from plants grown in Nebraska, USA.</title>
        <authorList>
            <person name="Schachtman D."/>
        </authorList>
    </citation>
    <scope>NUCLEOTIDE SEQUENCE [LARGE SCALE GENOMIC DNA]</scope>
    <source>
        <strain evidence="3 4">DS1039</strain>
    </source>
</reference>
<dbReference type="RefSeq" id="WP_310066218.1">
    <property type="nucleotide sequence ID" value="NZ_JAVDQN010000002.1"/>
</dbReference>
<feature type="region of interest" description="Disordered" evidence="1">
    <location>
        <begin position="1"/>
        <end position="30"/>
    </location>
</feature>
<organism evidence="3 4">
    <name type="scientific">Paraburkholderia caledonica</name>
    <dbReference type="NCBI Taxonomy" id="134536"/>
    <lineage>
        <taxon>Bacteria</taxon>
        <taxon>Pseudomonadati</taxon>
        <taxon>Pseudomonadota</taxon>
        <taxon>Betaproteobacteria</taxon>
        <taxon>Burkholderiales</taxon>
        <taxon>Burkholderiaceae</taxon>
        <taxon>Paraburkholderia</taxon>
    </lineage>
</organism>
<keyword evidence="4" id="KW-1185">Reference proteome</keyword>
<proteinExistence type="predicted"/>
<dbReference type="EMBL" id="JAVDQN010000002">
    <property type="protein sequence ID" value="MDR6375600.1"/>
    <property type="molecule type" value="Genomic_DNA"/>
</dbReference>
<protein>
    <submittedName>
        <fullName evidence="3">Uncharacterized protein (TIGR02271 family)</fullName>
    </submittedName>
</protein>
<evidence type="ECO:0000256" key="1">
    <source>
        <dbReference type="SAM" id="MobiDB-lite"/>
    </source>
</evidence>
<evidence type="ECO:0000313" key="4">
    <source>
        <dbReference type="Proteomes" id="UP001185254"/>
    </source>
</evidence>
<dbReference type="Pfam" id="PF09557">
    <property type="entry name" value="DUF2382"/>
    <property type="match status" value="1"/>
</dbReference>
<feature type="compositionally biased region" description="Basic and acidic residues" evidence="1">
    <location>
        <begin position="1"/>
        <end position="19"/>
    </location>
</feature>
<accession>A0ABU1KXA3</accession>
<dbReference type="PANTHER" id="PTHR38463:SF1">
    <property type="entry name" value="STRESS RESPONSE PROTEIN YSNF"/>
    <property type="match status" value="1"/>
</dbReference>
<evidence type="ECO:0000259" key="2">
    <source>
        <dbReference type="Pfam" id="PF09557"/>
    </source>
</evidence>
<dbReference type="PANTHER" id="PTHR38463">
    <property type="entry name" value="STRESS RESPONSE PROTEIN YSNF"/>
    <property type="match status" value="1"/>
</dbReference>
<gene>
    <name evidence="3" type="ORF">J2776_002300</name>
</gene>
<dbReference type="InterPro" id="IPR019060">
    <property type="entry name" value="DUF2382"/>
</dbReference>